<keyword evidence="8" id="KW-0626">Porin</keyword>
<dbReference type="AlphaFoldDB" id="A0A6P2HWV1"/>
<dbReference type="PRINTS" id="PR00184">
    <property type="entry name" value="NEISSPPORIN"/>
</dbReference>
<dbReference type="InterPro" id="IPR023614">
    <property type="entry name" value="Porin_dom_sf"/>
</dbReference>
<feature type="chain" id="PRO_5027060289" evidence="11">
    <location>
        <begin position="26"/>
        <end position="392"/>
    </location>
</feature>
<keyword evidence="5" id="KW-0812">Transmembrane</keyword>
<evidence type="ECO:0000256" key="3">
    <source>
        <dbReference type="ARBA" id="ARBA00022448"/>
    </source>
</evidence>
<protein>
    <submittedName>
        <fullName evidence="13">Porin</fullName>
    </submittedName>
</protein>
<dbReference type="GO" id="GO:0009279">
    <property type="term" value="C:cell outer membrane"/>
    <property type="evidence" value="ECO:0007669"/>
    <property type="project" value="UniProtKB-SubCell"/>
</dbReference>
<keyword evidence="6 11" id="KW-0732">Signal</keyword>
<evidence type="ECO:0000313" key="14">
    <source>
        <dbReference type="Proteomes" id="UP000494222"/>
    </source>
</evidence>
<feature type="domain" description="Porin" evidence="12">
    <location>
        <begin position="13"/>
        <end position="349"/>
    </location>
</feature>
<organism evidence="13 14">
    <name type="scientific">Burkholderia latens</name>
    <dbReference type="NCBI Taxonomy" id="488446"/>
    <lineage>
        <taxon>Bacteria</taxon>
        <taxon>Pseudomonadati</taxon>
        <taxon>Pseudomonadota</taxon>
        <taxon>Betaproteobacteria</taxon>
        <taxon>Burkholderiales</taxon>
        <taxon>Burkholderiaceae</taxon>
        <taxon>Burkholderia</taxon>
        <taxon>Burkholderia cepacia complex</taxon>
    </lineage>
</organism>
<accession>A0A6P2HWV1</accession>
<dbReference type="CDD" id="cd00342">
    <property type="entry name" value="gram_neg_porins"/>
    <property type="match status" value="1"/>
</dbReference>
<dbReference type="GO" id="GO:0015288">
    <property type="term" value="F:porin activity"/>
    <property type="evidence" value="ECO:0007669"/>
    <property type="project" value="UniProtKB-KW"/>
</dbReference>
<reference evidence="13 14" key="1">
    <citation type="submission" date="2019-09" db="EMBL/GenBank/DDBJ databases">
        <authorList>
            <person name="Depoorter E."/>
        </authorList>
    </citation>
    <scope>NUCLEOTIDE SEQUENCE [LARGE SCALE GENOMIC DNA]</scope>
    <source>
        <strain evidence="13">LMG 24064</strain>
    </source>
</reference>
<dbReference type="InterPro" id="IPR002299">
    <property type="entry name" value="Porin_Neis"/>
</dbReference>
<dbReference type="GO" id="GO:0006811">
    <property type="term" value="P:monoatomic ion transport"/>
    <property type="evidence" value="ECO:0007669"/>
    <property type="project" value="UniProtKB-KW"/>
</dbReference>
<dbReference type="SUPFAM" id="SSF56935">
    <property type="entry name" value="Porins"/>
    <property type="match status" value="1"/>
</dbReference>
<evidence type="ECO:0000256" key="2">
    <source>
        <dbReference type="ARBA" id="ARBA00011233"/>
    </source>
</evidence>
<dbReference type="Gene3D" id="2.40.160.10">
    <property type="entry name" value="Porin"/>
    <property type="match status" value="1"/>
</dbReference>
<comment type="subcellular location">
    <subcellularLocation>
        <location evidence="1">Cell outer membrane</location>
        <topology evidence="1">Multi-pass membrane protein</topology>
    </subcellularLocation>
</comment>
<dbReference type="PANTHER" id="PTHR34501:SF9">
    <property type="entry name" value="MAJOR OUTER MEMBRANE PROTEIN P.IA"/>
    <property type="match status" value="1"/>
</dbReference>
<evidence type="ECO:0000259" key="12">
    <source>
        <dbReference type="Pfam" id="PF13609"/>
    </source>
</evidence>
<keyword evidence="3" id="KW-0813">Transport</keyword>
<evidence type="ECO:0000256" key="7">
    <source>
        <dbReference type="ARBA" id="ARBA00023065"/>
    </source>
</evidence>
<evidence type="ECO:0000256" key="10">
    <source>
        <dbReference type="ARBA" id="ARBA00023237"/>
    </source>
</evidence>
<comment type="subunit">
    <text evidence="2">Homotrimer.</text>
</comment>
<dbReference type="GO" id="GO:0046930">
    <property type="term" value="C:pore complex"/>
    <property type="evidence" value="ECO:0007669"/>
    <property type="project" value="UniProtKB-KW"/>
</dbReference>
<dbReference type="InterPro" id="IPR033900">
    <property type="entry name" value="Gram_neg_porin_domain"/>
</dbReference>
<evidence type="ECO:0000256" key="5">
    <source>
        <dbReference type="ARBA" id="ARBA00022692"/>
    </source>
</evidence>
<dbReference type="EMBL" id="CABVPL010000004">
    <property type="protein sequence ID" value="VWB22641.1"/>
    <property type="molecule type" value="Genomic_DNA"/>
</dbReference>
<evidence type="ECO:0000256" key="6">
    <source>
        <dbReference type="ARBA" id="ARBA00022729"/>
    </source>
</evidence>
<evidence type="ECO:0000256" key="8">
    <source>
        <dbReference type="ARBA" id="ARBA00023114"/>
    </source>
</evidence>
<evidence type="ECO:0000256" key="9">
    <source>
        <dbReference type="ARBA" id="ARBA00023136"/>
    </source>
</evidence>
<evidence type="ECO:0000256" key="4">
    <source>
        <dbReference type="ARBA" id="ARBA00022452"/>
    </source>
</evidence>
<dbReference type="Proteomes" id="UP000494222">
    <property type="component" value="Unassembled WGS sequence"/>
</dbReference>
<evidence type="ECO:0000256" key="1">
    <source>
        <dbReference type="ARBA" id="ARBA00004571"/>
    </source>
</evidence>
<gene>
    <name evidence="13" type="ORF">BLA24064_00901</name>
</gene>
<dbReference type="InterPro" id="IPR050298">
    <property type="entry name" value="Gram-neg_bact_OMP"/>
</dbReference>
<evidence type="ECO:0000256" key="11">
    <source>
        <dbReference type="SAM" id="SignalP"/>
    </source>
</evidence>
<keyword evidence="10" id="KW-0998">Cell outer membrane</keyword>
<proteinExistence type="predicted"/>
<sequence length="392" mass="40142">MKPISLTILGAGAALAAALPAAAHAQSSVQLYGIVDTAVTYVNNAGGGAATALSAGPLKGNRFGLVGKEDLGGGMRALFRLENGFSAANGSLGQGGSMFGRQAYVGLGTRFGTITAGRQYDSIVDYVGVLKAGGDTAGAYANHPGDLDNTGNNYRVNNAIKYASPSIGGLTFGGVFSTGGVAGDFRRKRIFSLGAGYTNGPLQLGAAYLNAQDPNFSFYGNNPSSSTTGNNMTASPIFSGYASAAALRILGAAGAYTLGGWTAGVIYTNTRLRDLGAEPGLNTRGYVGSAVFNTWELNLRKTWNTTTMFGTSVQYTRASHVAGNASGAGYLQANAGVDYFLSKRTDVYLVGIWQHATGHDSTGGSAVASIYGFTASRTSSQVAAALGLRHSF</sequence>
<dbReference type="Pfam" id="PF13609">
    <property type="entry name" value="Porin_4"/>
    <property type="match status" value="1"/>
</dbReference>
<keyword evidence="9" id="KW-0472">Membrane</keyword>
<keyword evidence="4" id="KW-1134">Transmembrane beta strand</keyword>
<feature type="signal peptide" evidence="11">
    <location>
        <begin position="1"/>
        <end position="25"/>
    </location>
</feature>
<keyword evidence="7" id="KW-0406">Ion transport</keyword>
<name>A0A6P2HWV1_9BURK</name>
<evidence type="ECO:0000313" key="13">
    <source>
        <dbReference type="EMBL" id="VWB22641.1"/>
    </source>
</evidence>
<dbReference type="PANTHER" id="PTHR34501">
    <property type="entry name" value="PROTEIN YDDL-RELATED"/>
    <property type="match status" value="1"/>
</dbReference>